<dbReference type="EMBL" id="JARQZJ010000033">
    <property type="protein sequence ID" value="KAK9875463.1"/>
    <property type="molecule type" value="Genomic_DNA"/>
</dbReference>
<evidence type="ECO:0000313" key="1">
    <source>
        <dbReference type="EMBL" id="KAK9875463.1"/>
    </source>
</evidence>
<gene>
    <name evidence="1" type="ORF">WA026_007857</name>
</gene>
<protein>
    <submittedName>
        <fullName evidence="1">Uncharacterized protein</fullName>
    </submittedName>
</protein>
<name>A0AAW1U476_9CUCU</name>
<dbReference type="Proteomes" id="UP001431783">
    <property type="component" value="Unassembled WGS sequence"/>
</dbReference>
<comment type="caution">
    <text evidence="1">The sequence shown here is derived from an EMBL/GenBank/DDBJ whole genome shotgun (WGS) entry which is preliminary data.</text>
</comment>
<reference evidence="1 2" key="1">
    <citation type="submission" date="2023-03" db="EMBL/GenBank/DDBJ databases">
        <title>Genome insight into feeding habits of ladybird beetles.</title>
        <authorList>
            <person name="Li H.-S."/>
            <person name="Huang Y.-H."/>
            <person name="Pang H."/>
        </authorList>
    </citation>
    <scope>NUCLEOTIDE SEQUENCE [LARGE SCALE GENOMIC DNA]</scope>
    <source>
        <strain evidence="1">SYSU_2023b</strain>
        <tissue evidence="1">Whole body</tissue>
    </source>
</reference>
<accession>A0AAW1U476</accession>
<organism evidence="1 2">
    <name type="scientific">Henosepilachna vigintioctopunctata</name>
    <dbReference type="NCBI Taxonomy" id="420089"/>
    <lineage>
        <taxon>Eukaryota</taxon>
        <taxon>Metazoa</taxon>
        <taxon>Ecdysozoa</taxon>
        <taxon>Arthropoda</taxon>
        <taxon>Hexapoda</taxon>
        <taxon>Insecta</taxon>
        <taxon>Pterygota</taxon>
        <taxon>Neoptera</taxon>
        <taxon>Endopterygota</taxon>
        <taxon>Coleoptera</taxon>
        <taxon>Polyphaga</taxon>
        <taxon>Cucujiformia</taxon>
        <taxon>Coccinelloidea</taxon>
        <taxon>Coccinellidae</taxon>
        <taxon>Epilachninae</taxon>
        <taxon>Epilachnini</taxon>
        <taxon>Henosepilachna</taxon>
    </lineage>
</organism>
<sequence>MNQPYLLCQHSPHESTAYMMHIGSISQMPVSSTLYTLVAGYWILSKELSNNSKNAFKFSLLNTFILAIDVPVGRRKDRLRWHLRNDLNHDLPTDSLSCENPCFKLFFSAS</sequence>
<evidence type="ECO:0000313" key="2">
    <source>
        <dbReference type="Proteomes" id="UP001431783"/>
    </source>
</evidence>
<dbReference type="AlphaFoldDB" id="A0AAW1U476"/>
<proteinExistence type="predicted"/>
<keyword evidence="2" id="KW-1185">Reference proteome</keyword>